<dbReference type="PANTHER" id="PTHR46586">
    <property type="entry name" value="ANKYRIN REPEAT-CONTAINING PROTEIN"/>
    <property type="match status" value="1"/>
</dbReference>
<dbReference type="SUPFAM" id="SSF48403">
    <property type="entry name" value="Ankyrin repeat"/>
    <property type="match status" value="1"/>
</dbReference>
<name>A0A397E6Q5_APHAT</name>
<evidence type="ECO:0000313" key="6">
    <source>
        <dbReference type="Proteomes" id="UP000266643"/>
    </source>
</evidence>
<dbReference type="Proteomes" id="UP000286510">
    <property type="component" value="Unassembled WGS sequence"/>
</dbReference>
<dbReference type="PANTHER" id="PTHR46586:SF3">
    <property type="entry name" value="ANKYRIN REPEAT-CONTAINING PROTEIN"/>
    <property type="match status" value="1"/>
</dbReference>
<evidence type="ECO:0000313" key="5">
    <source>
        <dbReference type="Proteomes" id="UP000265716"/>
    </source>
</evidence>
<dbReference type="Proteomes" id="UP000283543">
    <property type="component" value="Unassembled WGS sequence"/>
</dbReference>
<dbReference type="InterPro" id="IPR036770">
    <property type="entry name" value="Ankyrin_rpt-contain_sf"/>
</dbReference>
<dbReference type="Pfam" id="PF12796">
    <property type="entry name" value="Ank_2"/>
    <property type="match status" value="1"/>
</dbReference>
<dbReference type="VEuPathDB" id="FungiDB:H257_05507"/>
<dbReference type="Gene3D" id="1.25.40.20">
    <property type="entry name" value="Ankyrin repeat-containing domain"/>
    <property type="match status" value="1"/>
</dbReference>
<dbReference type="InterPro" id="IPR052050">
    <property type="entry name" value="SecEffector_AnkRepeat"/>
</dbReference>
<dbReference type="AlphaFoldDB" id="A0A397E6Q5"/>
<dbReference type="Proteomes" id="UP000266643">
    <property type="component" value="Unassembled WGS sequence"/>
</dbReference>
<evidence type="ECO:0000313" key="7">
    <source>
        <dbReference type="Proteomes" id="UP000283543"/>
    </source>
</evidence>
<dbReference type="EMBL" id="QUTC01002473">
    <property type="protein sequence ID" value="RHY73959.1"/>
    <property type="molecule type" value="Genomic_DNA"/>
</dbReference>
<gene>
    <name evidence="4" type="ORF">DYB26_014183</name>
    <name evidence="3" type="ORF">DYB30_013641</name>
    <name evidence="1" type="ORF">DYB34_013619</name>
    <name evidence="2" type="ORF">DYB38_013401</name>
</gene>
<protein>
    <submittedName>
        <fullName evidence="3">Uncharacterized protein</fullName>
    </submittedName>
</protein>
<evidence type="ECO:0000313" key="2">
    <source>
        <dbReference type="EMBL" id="RHY73959.1"/>
    </source>
</evidence>
<evidence type="ECO:0000313" key="8">
    <source>
        <dbReference type="Proteomes" id="UP000286510"/>
    </source>
</evidence>
<dbReference type="EMBL" id="QUTB01005977">
    <property type="protein sequence ID" value="RHY52248.1"/>
    <property type="molecule type" value="Genomic_DNA"/>
</dbReference>
<organism evidence="3 6">
    <name type="scientific">Aphanomyces astaci</name>
    <name type="common">Crayfish plague agent</name>
    <dbReference type="NCBI Taxonomy" id="112090"/>
    <lineage>
        <taxon>Eukaryota</taxon>
        <taxon>Sar</taxon>
        <taxon>Stramenopiles</taxon>
        <taxon>Oomycota</taxon>
        <taxon>Saprolegniomycetes</taxon>
        <taxon>Saprolegniales</taxon>
        <taxon>Verrucalvaceae</taxon>
        <taxon>Aphanomyces</taxon>
    </lineage>
</organism>
<evidence type="ECO:0000313" key="3">
    <source>
        <dbReference type="EMBL" id="RHY76603.1"/>
    </source>
</evidence>
<evidence type="ECO:0000313" key="4">
    <source>
        <dbReference type="EMBL" id="RHZ16261.1"/>
    </source>
</evidence>
<dbReference type="InterPro" id="IPR002110">
    <property type="entry name" value="Ankyrin_rpt"/>
</dbReference>
<accession>A0A397E6Q5</accession>
<proteinExistence type="predicted"/>
<evidence type="ECO:0000313" key="1">
    <source>
        <dbReference type="EMBL" id="RHY52248.1"/>
    </source>
</evidence>
<reference evidence="5 6" key="1">
    <citation type="submission" date="2018-08" db="EMBL/GenBank/DDBJ databases">
        <title>Aphanomyces genome sequencing and annotation.</title>
        <authorList>
            <person name="Minardi D."/>
            <person name="Oidtmann B."/>
            <person name="Van Der Giezen M."/>
            <person name="Studholme D.J."/>
        </authorList>
    </citation>
    <scope>NUCLEOTIDE SEQUENCE [LARGE SCALE GENOMIC DNA]</scope>
    <source>
        <strain evidence="3 6">D2</strain>
        <strain evidence="4 8">FDL457</strain>
        <strain evidence="2 5">SA</strain>
        <strain evidence="1 7">Si</strain>
    </source>
</reference>
<dbReference type="Proteomes" id="UP000265716">
    <property type="component" value="Unassembled WGS sequence"/>
</dbReference>
<dbReference type="EMBL" id="QUTF01013749">
    <property type="protein sequence ID" value="RHZ16261.1"/>
    <property type="molecule type" value="Genomic_DNA"/>
</dbReference>
<comment type="caution">
    <text evidence="3">The sequence shown here is derived from an EMBL/GenBank/DDBJ whole genome shotgun (WGS) entry which is preliminary data.</text>
</comment>
<dbReference type="EMBL" id="QUTD01002163">
    <property type="protein sequence ID" value="RHY76603.1"/>
    <property type="molecule type" value="Genomic_DNA"/>
</dbReference>
<sequence>MAALAVLRHADVVPLMGQFQGGSYQDMHELLAYVHESGRVLSYLTQKVTMSYYNFQLATAIGHFHHLFTPWLSVHGYSRLPRLLSSSCDMAAFVVVSSIYFGDVGLVEWACQHRCHFPTSYPLVDIAAWAAQLDVLRLLGNHPGTTNAMDVASRDGHLVIVTYLNQHRQEGCTKAAINLAARFNHIDVVAYLQSHRSEGCSSDSLVWAATHGHLTMVQFLLRHYYDTVSSSLAMDAASQHGHLDVVKFLHAHGQTCTTDAVDYACLNGHLGIVKFLLHHRHEGATTRAMSYAAASGHLDLVMFLRQRNVPANVKMAVTNARKNGHFHVATYLCQSDPHVEFELGTLALNV</sequence>